<gene>
    <name evidence="2" type="ORF">EMO92_10430</name>
</gene>
<dbReference type="Gene3D" id="1.10.10.2910">
    <property type="match status" value="1"/>
</dbReference>
<evidence type="ECO:0000259" key="1">
    <source>
        <dbReference type="Pfam" id="PF06114"/>
    </source>
</evidence>
<dbReference type="AlphaFoldDB" id="A0A5J5E200"/>
<name>A0A5J5E200_9BIFI</name>
<organism evidence="2 3">
    <name type="scientific">Bifidobacterium reuteri</name>
    <dbReference type="NCBI Taxonomy" id="983706"/>
    <lineage>
        <taxon>Bacteria</taxon>
        <taxon>Bacillati</taxon>
        <taxon>Actinomycetota</taxon>
        <taxon>Actinomycetes</taxon>
        <taxon>Bifidobacteriales</taxon>
        <taxon>Bifidobacteriaceae</taxon>
        <taxon>Bifidobacterium</taxon>
    </lineage>
</organism>
<reference evidence="2 3" key="1">
    <citation type="journal article" date="2019" name="Syst. Appl. Microbiol.">
        <title>Characterization of Bifidobacterium species in feaces of the Egyptian fruit bat: Description of B. vespertilionis sp. nov. and B. rousetti sp. nov.</title>
        <authorList>
            <person name="Modesto M."/>
            <person name="Satti M."/>
            <person name="Watanabe K."/>
            <person name="Puglisi E."/>
            <person name="Morelli L."/>
            <person name="Huang C.-H."/>
            <person name="Liou J.-S."/>
            <person name="Miyashita M."/>
            <person name="Tamura T."/>
            <person name="Saito S."/>
            <person name="Mori K."/>
            <person name="Huang L."/>
            <person name="Sciavilla P."/>
            <person name="Sandri C."/>
            <person name="Spiezio C."/>
            <person name="Vitali F."/>
            <person name="Cavalieri D."/>
            <person name="Perpetuini G."/>
            <person name="Tofalo R."/>
            <person name="Bonetti A."/>
            <person name="Arita M."/>
            <person name="Mattarelli P."/>
        </authorList>
    </citation>
    <scope>NUCLEOTIDE SEQUENCE [LARGE SCALE GENOMIC DNA]</scope>
    <source>
        <strain evidence="2 3">RST19</strain>
    </source>
</reference>
<comment type="caution">
    <text evidence="2">The sequence shown here is derived from an EMBL/GenBank/DDBJ whole genome shotgun (WGS) entry which is preliminary data.</text>
</comment>
<dbReference type="Proteomes" id="UP000326251">
    <property type="component" value="Unassembled WGS sequence"/>
</dbReference>
<protein>
    <submittedName>
        <fullName evidence="2">ImmA/IrrE family metallo-endopeptidase</fullName>
    </submittedName>
</protein>
<dbReference type="InterPro" id="IPR010359">
    <property type="entry name" value="IrrE_HExxH"/>
</dbReference>
<dbReference type="Pfam" id="PF06114">
    <property type="entry name" value="Peptidase_M78"/>
    <property type="match status" value="1"/>
</dbReference>
<accession>A0A5J5E200</accession>
<dbReference type="EMBL" id="RZUG01000028">
    <property type="protein sequence ID" value="KAA8823116.1"/>
    <property type="molecule type" value="Genomic_DNA"/>
</dbReference>
<evidence type="ECO:0000313" key="3">
    <source>
        <dbReference type="Proteomes" id="UP000326251"/>
    </source>
</evidence>
<sequence length="306" mass="35319">MNMNISVASTTDILREQVSQMHSAIKRRIPNFELVLMSRDPIKAIELLAGDVLTVHIVESHDSRFFNGLSVGEKREEAHGLYEKHVGGPDCIRIAYNNETRRMCFTLFHEIGHYLQKNDRLLAKNIVEYRQWESFEEKACDAFAAQCLIPDDLLERCFGTGVWSLDAGKLSYLYYNSMASRRVVARRVHDLGILGERDYIGFTNNTYSEYAGTVPSSVVRFPPDAVKTGDRDVDRFGKARWERIALNRIQEDASQYREWDVLSDELLSRYEGDDNPSYISISEAFDHSSVEQVHERKRNYFIVVCR</sequence>
<dbReference type="RefSeq" id="WP_150336028.1">
    <property type="nucleotide sequence ID" value="NZ_RZUG01000028.1"/>
</dbReference>
<dbReference type="PANTHER" id="PTHR43236">
    <property type="entry name" value="ANTITOXIN HIGA1"/>
    <property type="match status" value="1"/>
</dbReference>
<proteinExistence type="predicted"/>
<evidence type="ECO:0000313" key="2">
    <source>
        <dbReference type="EMBL" id="KAA8823116.1"/>
    </source>
</evidence>
<dbReference type="PANTHER" id="PTHR43236:SF2">
    <property type="entry name" value="BLL0069 PROTEIN"/>
    <property type="match status" value="1"/>
</dbReference>
<feature type="domain" description="IrrE N-terminal-like" evidence="1">
    <location>
        <begin position="85"/>
        <end position="167"/>
    </location>
</feature>
<dbReference type="InterPro" id="IPR052345">
    <property type="entry name" value="Rad_response_metalloprotease"/>
</dbReference>